<dbReference type="InterPro" id="IPR050360">
    <property type="entry name" value="MFS_Sugar_Transporters"/>
</dbReference>
<reference evidence="10 11" key="1">
    <citation type="submission" date="2020-01" db="EMBL/GenBank/DDBJ databases">
        <title>Identification and distribution of gene clusters putatively required for synthesis of sphingolipid metabolism inhibitors in phylogenetically diverse species of the filamentous fungus Fusarium.</title>
        <authorList>
            <person name="Kim H.-S."/>
            <person name="Busman M."/>
            <person name="Brown D.W."/>
            <person name="Divon H."/>
            <person name="Uhlig S."/>
            <person name="Proctor R.H."/>
        </authorList>
    </citation>
    <scope>NUCLEOTIDE SEQUENCE [LARGE SCALE GENOMIC DNA]</scope>
    <source>
        <strain evidence="10 11">NRRL 13308</strain>
    </source>
</reference>
<dbReference type="InterPro" id="IPR036259">
    <property type="entry name" value="MFS_trans_sf"/>
</dbReference>
<dbReference type="InterPro" id="IPR003663">
    <property type="entry name" value="Sugar/inositol_transpt"/>
</dbReference>
<keyword evidence="11" id="KW-1185">Reference proteome</keyword>
<dbReference type="EMBL" id="JAADJF010000266">
    <property type="protein sequence ID" value="KAF4428938.1"/>
    <property type="molecule type" value="Genomic_DNA"/>
</dbReference>
<evidence type="ECO:0000256" key="6">
    <source>
        <dbReference type="ARBA" id="ARBA00023136"/>
    </source>
</evidence>
<dbReference type="FunFam" id="1.20.1250.20:FF:000078">
    <property type="entry name" value="MFS maltose transporter, putative"/>
    <property type="match status" value="1"/>
</dbReference>
<feature type="transmembrane region" description="Helical" evidence="8">
    <location>
        <begin position="122"/>
        <end position="140"/>
    </location>
</feature>
<accession>A0A8H4JKW3</accession>
<feature type="transmembrane region" description="Helical" evidence="8">
    <location>
        <begin position="219"/>
        <end position="241"/>
    </location>
</feature>
<feature type="transmembrane region" description="Helical" evidence="8">
    <location>
        <begin position="400"/>
        <end position="426"/>
    </location>
</feature>
<dbReference type="Pfam" id="PF00083">
    <property type="entry name" value="Sugar_tr"/>
    <property type="match status" value="1"/>
</dbReference>
<dbReference type="PROSITE" id="PS50850">
    <property type="entry name" value="MFS"/>
    <property type="match status" value="1"/>
</dbReference>
<feature type="transmembrane region" description="Helical" evidence="8">
    <location>
        <begin position="473"/>
        <end position="491"/>
    </location>
</feature>
<dbReference type="Proteomes" id="UP000536711">
    <property type="component" value="Unassembled WGS sequence"/>
</dbReference>
<dbReference type="AlphaFoldDB" id="A0A8H4JKW3"/>
<feature type="transmembrane region" description="Helical" evidence="8">
    <location>
        <begin position="187"/>
        <end position="207"/>
    </location>
</feature>
<feature type="transmembrane region" description="Helical" evidence="8">
    <location>
        <begin position="344"/>
        <end position="365"/>
    </location>
</feature>
<dbReference type="InterPro" id="IPR020846">
    <property type="entry name" value="MFS_dom"/>
</dbReference>
<name>A0A8H4JKW3_9HYPO</name>
<proteinExistence type="inferred from homology"/>
<evidence type="ECO:0000313" key="11">
    <source>
        <dbReference type="Proteomes" id="UP000536711"/>
    </source>
</evidence>
<feature type="transmembrane region" description="Helical" evidence="8">
    <location>
        <begin position="95"/>
        <end position="115"/>
    </location>
</feature>
<evidence type="ECO:0000256" key="8">
    <source>
        <dbReference type="SAM" id="Phobius"/>
    </source>
</evidence>
<dbReference type="Gene3D" id="1.20.1250.20">
    <property type="entry name" value="MFS general substrate transporter like domains"/>
    <property type="match status" value="1"/>
</dbReference>
<gene>
    <name evidence="10" type="ORF">FACUT_9201</name>
</gene>
<keyword evidence="6 8" id="KW-0472">Membrane</keyword>
<dbReference type="SUPFAM" id="SSF103473">
    <property type="entry name" value="MFS general substrate transporter"/>
    <property type="match status" value="1"/>
</dbReference>
<dbReference type="NCBIfam" id="TIGR00879">
    <property type="entry name" value="SP"/>
    <property type="match status" value="1"/>
</dbReference>
<evidence type="ECO:0000256" key="1">
    <source>
        <dbReference type="ARBA" id="ARBA00004141"/>
    </source>
</evidence>
<feature type="transmembrane region" description="Helical" evidence="8">
    <location>
        <begin position="45"/>
        <end position="75"/>
    </location>
</feature>
<feature type="transmembrane region" description="Helical" evidence="8">
    <location>
        <begin position="438"/>
        <end position="461"/>
    </location>
</feature>
<dbReference type="PANTHER" id="PTHR48022">
    <property type="entry name" value="PLASTIDIC GLUCOSE TRANSPORTER 4"/>
    <property type="match status" value="1"/>
</dbReference>
<evidence type="ECO:0000256" key="2">
    <source>
        <dbReference type="ARBA" id="ARBA00010992"/>
    </source>
</evidence>
<dbReference type="PANTHER" id="PTHR48022:SF41">
    <property type="entry name" value="MAJOR FACILITATOR SUPERFAMILY (MFS) PROFILE DOMAIN-CONTAINING PROTEIN"/>
    <property type="match status" value="1"/>
</dbReference>
<feature type="domain" description="Major facilitator superfamily (MFS) profile" evidence="9">
    <location>
        <begin position="47"/>
        <end position="495"/>
    </location>
</feature>
<dbReference type="InterPro" id="IPR005829">
    <property type="entry name" value="Sugar_transporter_CS"/>
</dbReference>
<dbReference type="GO" id="GO:0005351">
    <property type="term" value="F:carbohydrate:proton symporter activity"/>
    <property type="evidence" value="ECO:0007669"/>
    <property type="project" value="TreeGrafter"/>
</dbReference>
<evidence type="ECO:0000256" key="5">
    <source>
        <dbReference type="ARBA" id="ARBA00022989"/>
    </source>
</evidence>
<dbReference type="OrthoDB" id="6612291at2759"/>
<protein>
    <submittedName>
        <fullName evidence="10">Maltose permease</fullName>
    </submittedName>
</protein>
<evidence type="ECO:0000256" key="3">
    <source>
        <dbReference type="ARBA" id="ARBA00022448"/>
    </source>
</evidence>
<organism evidence="10 11">
    <name type="scientific">Fusarium acutatum</name>
    <dbReference type="NCBI Taxonomy" id="78861"/>
    <lineage>
        <taxon>Eukaryota</taxon>
        <taxon>Fungi</taxon>
        <taxon>Dikarya</taxon>
        <taxon>Ascomycota</taxon>
        <taxon>Pezizomycotina</taxon>
        <taxon>Sordariomycetes</taxon>
        <taxon>Hypocreomycetidae</taxon>
        <taxon>Hypocreales</taxon>
        <taxon>Nectriaceae</taxon>
        <taxon>Fusarium</taxon>
        <taxon>Fusarium fujikuroi species complex</taxon>
    </lineage>
</organism>
<dbReference type="PROSITE" id="PS00216">
    <property type="entry name" value="SUGAR_TRANSPORT_1"/>
    <property type="match status" value="1"/>
</dbReference>
<feature type="transmembrane region" description="Helical" evidence="8">
    <location>
        <begin position="310"/>
        <end position="338"/>
    </location>
</feature>
<dbReference type="InterPro" id="IPR005828">
    <property type="entry name" value="MFS_sugar_transport-like"/>
</dbReference>
<evidence type="ECO:0000256" key="7">
    <source>
        <dbReference type="RuleBase" id="RU003346"/>
    </source>
</evidence>
<keyword evidence="5 8" id="KW-1133">Transmembrane helix</keyword>
<sequence>MMEHDTKPSVEMVEREKKDVSLAINEPDATSITLLQSLKQNYKSVIFSILMATGPMAFGFDIIIVGVVTAFPAFLERFGEFQDGMPILPSIWLSLWNASMQIGFMIGSIIVGWVADRFGRKISMMTGSIITVAGIAVVYTCDLSDSMGHRRGTFLAGKVVIGMGLSMMATTCMTYNSEIVPVKLRGFALSLFQFQLVFGQLIAAVVAGSQIPDGVQRMSYRICFATQWALAGTAFISALIVPESPAWLLRKNDEAGARKSFGWLYKPSQVEAAMVALQSTLEHERQEQADAADVSWSECFKGPNFRRMRIIMFASIVQQFHGTTFVANGTYFMIIAGLSPEKSIMVLEIASGLSLAAIMISWFLVDYLGRRRTIMGCTALLAATWLSVGIAGFFSTQAALWYMGVMINLVMVFFNMGSGPVIPIIASETSSVRLRAKANAVGFICNSFMSWVFNFCVPYIFNSDEGNLGGKTGLIFAALSVIAWVVFWFDLPEMKNRTYLELDEMFENKVKTRQFRKYQCQGSI</sequence>
<comment type="subcellular location">
    <subcellularLocation>
        <location evidence="1">Membrane</location>
        <topology evidence="1">Multi-pass membrane protein</topology>
    </subcellularLocation>
</comment>
<feature type="transmembrane region" description="Helical" evidence="8">
    <location>
        <begin position="152"/>
        <end position="175"/>
    </location>
</feature>
<evidence type="ECO:0000256" key="4">
    <source>
        <dbReference type="ARBA" id="ARBA00022692"/>
    </source>
</evidence>
<dbReference type="GO" id="GO:0016020">
    <property type="term" value="C:membrane"/>
    <property type="evidence" value="ECO:0007669"/>
    <property type="project" value="UniProtKB-SubCell"/>
</dbReference>
<evidence type="ECO:0000313" key="10">
    <source>
        <dbReference type="EMBL" id="KAF4428938.1"/>
    </source>
</evidence>
<keyword evidence="4 8" id="KW-0812">Transmembrane</keyword>
<feature type="transmembrane region" description="Helical" evidence="8">
    <location>
        <begin position="377"/>
        <end position="394"/>
    </location>
</feature>
<comment type="caution">
    <text evidence="10">The sequence shown here is derived from an EMBL/GenBank/DDBJ whole genome shotgun (WGS) entry which is preliminary data.</text>
</comment>
<comment type="similarity">
    <text evidence="2 7">Belongs to the major facilitator superfamily. Sugar transporter (TC 2.A.1.1) family.</text>
</comment>
<keyword evidence="3 7" id="KW-0813">Transport</keyword>
<evidence type="ECO:0000259" key="9">
    <source>
        <dbReference type="PROSITE" id="PS50850"/>
    </source>
</evidence>